<reference evidence="2" key="1">
    <citation type="submission" date="2024-02" db="UniProtKB">
        <authorList>
            <consortium name="WormBaseParasite"/>
        </authorList>
    </citation>
    <scope>IDENTIFICATION</scope>
</reference>
<dbReference type="InterPro" id="IPR011992">
    <property type="entry name" value="EF-hand-dom_pair"/>
</dbReference>
<evidence type="ECO:0000313" key="1">
    <source>
        <dbReference type="Proteomes" id="UP000887575"/>
    </source>
</evidence>
<accession>A0AAF3F1B9</accession>
<name>A0AAF3F1B9_9BILA</name>
<sequence length="206" mass="22905">MSLQPTLPLIKNFQANAAIESSATSENHIYLIAAVEFESIQESTPKRTRQKRWWWVAARCAGGAAIGMWANGPSFKSGVAGCLGALIGKRSIAEGNPFNSNSNSTRCQMVALAFAGSDRNLDGRLSFEEVRKEQGINQTDAINVFRLRDANGNNFWDPEEVDECLLELSIPKVIKEKRCKNGKNGKSDRRRSRLQNTCTMFADYKL</sequence>
<keyword evidence="1" id="KW-1185">Reference proteome</keyword>
<evidence type="ECO:0000313" key="2">
    <source>
        <dbReference type="WBParaSite" id="MBELARI_LOCUS1965"/>
    </source>
</evidence>
<dbReference type="SUPFAM" id="SSF47473">
    <property type="entry name" value="EF-hand"/>
    <property type="match status" value="1"/>
</dbReference>
<organism evidence="1 2">
    <name type="scientific">Mesorhabditis belari</name>
    <dbReference type="NCBI Taxonomy" id="2138241"/>
    <lineage>
        <taxon>Eukaryota</taxon>
        <taxon>Metazoa</taxon>
        <taxon>Ecdysozoa</taxon>
        <taxon>Nematoda</taxon>
        <taxon>Chromadorea</taxon>
        <taxon>Rhabditida</taxon>
        <taxon>Rhabditina</taxon>
        <taxon>Rhabditomorpha</taxon>
        <taxon>Rhabditoidea</taxon>
        <taxon>Rhabditidae</taxon>
        <taxon>Mesorhabditinae</taxon>
        <taxon>Mesorhabditis</taxon>
    </lineage>
</organism>
<dbReference type="WBParaSite" id="MBELARI_LOCUS1965">
    <property type="protein sequence ID" value="MBELARI_LOCUS1965"/>
    <property type="gene ID" value="MBELARI_LOCUS1965"/>
</dbReference>
<dbReference type="AlphaFoldDB" id="A0AAF3F1B9"/>
<proteinExistence type="predicted"/>
<dbReference type="Proteomes" id="UP000887575">
    <property type="component" value="Unassembled WGS sequence"/>
</dbReference>
<protein>
    <submittedName>
        <fullName evidence="2">Uncharacterized protein</fullName>
    </submittedName>
</protein>